<dbReference type="RefSeq" id="YP_009042361.1">
    <property type="nucleotide sequence ID" value="NC_024354.1"/>
</dbReference>
<evidence type="ECO:0000313" key="1">
    <source>
        <dbReference type="EMBL" id="AIA64654.1"/>
    </source>
</evidence>
<keyword evidence="2" id="KW-1185">Reference proteome</keyword>
<organism evidence="1 2">
    <name type="scientific">Cronobacter phage CR8</name>
    <dbReference type="NCBI Taxonomy" id="1327934"/>
    <lineage>
        <taxon>Viruses</taxon>
        <taxon>Duplodnaviria</taxon>
        <taxon>Heunggongvirae</taxon>
        <taxon>Uroviricota</taxon>
        <taxon>Caudoviricetes</taxon>
        <taxon>Vequintavirinae</taxon>
        <taxon>Certrevirus</taxon>
        <taxon>Certrevirus CR8</taxon>
    </lineage>
</organism>
<protein>
    <submittedName>
        <fullName evidence="1">Uncharacterized protein</fullName>
    </submittedName>
</protein>
<dbReference type="EMBL" id="KC954774">
    <property type="protein sequence ID" value="AIA64654.1"/>
    <property type="molecule type" value="Genomic_DNA"/>
</dbReference>
<dbReference type="GeneID" id="19686875"/>
<proteinExistence type="predicted"/>
<sequence length="69" mass="8017">MNKVRCTYVEEDMECHFTVGKEYACKVDESAADPNSMIVVGEDKERWYAERLDDKNAALLGMFVKFEFI</sequence>
<name>A0A060AGZ1_9CAUD</name>
<gene>
    <name evidence="1" type="ORF">CR8_124</name>
</gene>
<evidence type="ECO:0000313" key="2">
    <source>
        <dbReference type="Proteomes" id="UP000026984"/>
    </source>
</evidence>
<accession>A0A060AGZ1</accession>
<reference evidence="1 2" key="1">
    <citation type="submission" date="2013-04" db="EMBL/GenBank/DDBJ databases">
        <title>Complete Genome Sequence of Cronobacter sakazakii Bacteriophage CR8.</title>
        <authorList>
            <person name="Kim Y."/>
            <person name="Shin H."/>
            <person name="Ryu S."/>
        </authorList>
    </citation>
    <scope>NUCLEOTIDE SEQUENCE [LARGE SCALE GENOMIC DNA]</scope>
</reference>
<dbReference type="KEGG" id="vg:19686875"/>
<dbReference type="Proteomes" id="UP000026984">
    <property type="component" value="Segment"/>
</dbReference>